<organism evidence="7 8">
    <name type="scientific">Cyclotella cryptica</name>
    <dbReference type="NCBI Taxonomy" id="29204"/>
    <lineage>
        <taxon>Eukaryota</taxon>
        <taxon>Sar</taxon>
        <taxon>Stramenopiles</taxon>
        <taxon>Ochrophyta</taxon>
        <taxon>Bacillariophyta</taxon>
        <taxon>Coscinodiscophyceae</taxon>
        <taxon>Thalassiosirophycidae</taxon>
        <taxon>Stephanodiscales</taxon>
        <taxon>Stephanodiscaceae</taxon>
        <taxon>Cyclotella</taxon>
    </lineage>
</organism>
<evidence type="ECO:0000256" key="1">
    <source>
        <dbReference type="ARBA" id="ARBA00004123"/>
    </source>
</evidence>
<comment type="similarity">
    <text evidence="4">Belongs to the HSF family.</text>
</comment>
<reference evidence="7 8" key="1">
    <citation type="journal article" date="2020" name="G3 (Bethesda)">
        <title>Improved Reference Genome for Cyclotella cryptica CCMP332, a Model for Cell Wall Morphogenesis, Salinity Adaptation, and Lipid Production in Diatoms (Bacillariophyta).</title>
        <authorList>
            <person name="Roberts W.R."/>
            <person name="Downey K.M."/>
            <person name="Ruck E.C."/>
            <person name="Traller J.C."/>
            <person name="Alverson A.J."/>
        </authorList>
    </citation>
    <scope>NUCLEOTIDE SEQUENCE [LARGE SCALE GENOMIC DNA]</scope>
    <source>
        <strain evidence="7 8">CCMP332</strain>
    </source>
</reference>
<keyword evidence="8" id="KW-1185">Reference proteome</keyword>
<evidence type="ECO:0000313" key="7">
    <source>
        <dbReference type="EMBL" id="KAL3784178.1"/>
    </source>
</evidence>
<evidence type="ECO:0000313" key="8">
    <source>
        <dbReference type="Proteomes" id="UP001516023"/>
    </source>
</evidence>
<sequence>QAKKDSWSLDRDDREIISGLSLERELLAICHKYYLSHAKMERRYNETCNCENTSVEEDKIQYPRTGKRGVPQQFPRKLYEMLEMESRSFSVGWTASGRGFQITNVPLFSEVVLPKWFKTSKFSSFQRNLNLYGFTKTRRGVNTVYCHPKFSQGDVDGLTYIRKRDAIKRKKTKQLHATPDPVDTYTGRKETKTQPTNQLYWSLTDSPTHGGGLEMLTRAFKLVLDEENNSKVNNAKIFR</sequence>
<gene>
    <name evidence="7" type="ORF">HJC23_001377</name>
</gene>
<dbReference type="GO" id="GO:0005634">
    <property type="term" value="C:nucleus"/>
    <property type="evidence" value="ECO:0007669"/>
    <property type="project" value="UniProtKB-SubCell"/>
</dbReference>
<protein>
    <recommendedName>
        <fullName evidence="6">HSF-type DNA-binding domain-containing protein</fullName>
    </recommendedName>
</protein>
<keyword evidence="2" id="KW-0238">DNA-binding</keyword>
<dbReference type="GO" id="GO:0003677">
    <property type="term" value="F:DNA binding"/>
    <property type="evidence" value="ECO:0007669"/>
    <property type="project" value="UniProtKB-KW"/>
</dbReference>
<dbReference type="Proteomes" id="UP001516023">
    <property type="component" value="Unassembled WGS sequence"/>
</dbReference>
<comment type="caution">
    <text evidence="7">The sequence shown here is derived from an EMBL/GenBank/DDBJ whole genome shotgun (WGS) entry which is preliminary data.</text>
</comment>
<keyword evidence="3" id="KW-0539">Nucleus</keyword>
<dbReference type="PANTHER" id="PTHR10015">
    <property type="entry name" value="HEAT SHOCK TRANSCRIPTION FACTOR"/>
    <property type="match status" value="1"/>
</dbReference>
<dbReference type="InterPro" id="IPR036390">
    <property type="entry name" value="WH_DNA-bd_sf"/>
</dbReference>
<accession>A0ABD3P890</accession>
<dbReference type="PRINTS" id="PR00056">
    <property type="entry name" value="HSFDOMAIN"/>
</dbReference>
<evidence type="ECO:0000256" key="4">
    <source>
        <dbReference type="RuleBase" id="RU004020"/>
    </source>
</evidence>
<dbReference type="InterPro" id="IPR036388">
    <property type="entry name" value="WH-like_DNA-bd_sf"/>
</dbReference>
<proteinExistence type="inferred from homology"/>
<dbReference type="PANTHER" id="PTHR10015:SF427">
    <property type="entry name" value="HEAT SHOCK FACTOR PROTEIN"/>
    <property type="match status" value="1"/>
</dbReference>
<dbReference type="AlphaFoldDB" id="A0ABD3P890"/>
<comment type="subcellular location">
    <subcellularLocation>
        <location evidence="1">Nucleus</location>
    </subcellularLocation>
</comment>
<dbReference type="SUPFAM" id="SSF46785">
    <property type="entry name" value="Winged helix' DNA-binding domain"/>
    <property type="match status" value="1"/>
</dbReference>
<dbReference type="SMART" id="SM00415">
    <property type="entry name" value="HSF"/>
    <property type="match status" value="1"/>
</dbReference>
<feature type="non-terminal residue" evidence="7">
    <location>
        <position position="1"/>
    </location>
</feature>
<dbReference type="InterPro" id="IPR000232">
    <property type="entry name" value="HSF_DNA-bd"/>
</dbReference>
<evidence type="ECO:0000256" key="5">
    <source>
        <dbReference type="SAM" id="MobiDB-lite"/>
    </source>
</evidence>
<evidence type="ECO:0000259" key="6">
    <source>
        <dbReference type="SMART" id="SM00415"/>
    </source>
</evidence>
<feature type="region of interest" description="Disordered" evidence="5">
    <location>
        <begin position="170"/>
        <end position="193"/>
    </location>
</feature>
<dbReference type="EMBL" id="JABMIG020000241">
    <property type="protein sequence ID" value="KAL3784178.1"/>
    <property type="molecule type" value="Genomic_DNA"/>
</dbReference>
<dbReference type="Gene3D" id="1.10.10.10">
    <property type="entry name" value="Winged helix-like DNA-binding domain superfamily/Winged helix DNA-binding domain"/>
    <property type="match status" value="1"/>
</dbReference>
<feature type="domain" description="HSF-type DNA-binding" evidence="6">
    <location>
        <begin position="70"/>
        <end position="164"/>
    </location>
</feature>
<evidence type="ECO:0000256" key="3">
    <source>
        <dbReference type="ARBA" id="ARBA00023242"/>
    </source>
</evidence>
<evidence type="ECO:0000256" key="2">
    <source>
        <dbReference type="ARBA" id="ARBA00023125"/>
    </source>
</evidence>
<name>A0ABD3P890_9STRA</name>
<dbReference type="Pfam" id="PF00447">
    <property type="entry name" value="HSF_DNA-bind"/>
    <property type="match status" value="1"/>
</dbReference>